<dbReference type="GO" id="GO:0019670">
    <property type="term" value="P:anaerobic L-glutamate catabolic process"/>
    <property type="evidence" value="ECO:0007669"/>
    <property type="project" value="InterPro"/>
</dbReference>
<sequence length="136" mass="14875">MERKTLVLGVIGADVHAVGNRILDYAFTQAGFKVINIGVLASQEEFIRAAIETAASVIMVSSLYGHGELDCRGLREKCQESGIGDILLYVGGNLVVGKQEFSEVEKRFLAMGFNRVYPPGTMPEVAIEDLRKDLEL</sequence>
<name>A0A1M7UYR3_9FIRM</name>
<comment type="cofactor">
    <cofactor evidence="1 6">
        <name>adenosylcob(III)alamin</name>
        <dbReference type="ChEBI" id="CHEBI:18408"/>
    </cofactor>
</comment>
<feature type="binding site" evidence="6">
    <location>
        <begin position="93"/>
        <end position="97"/>
    </location>
    <ligand>
        <name>adenosylcob(III)alamin</name>
        <dbReference type="ChEBI" id="CHEBI:18408"/>
    </ligand>
</feature>
<protein>
    <recommendedName>
        <fullName evidence="6">Glutamate mutase sigma subunit</fullName>
        <ecNumber evidence="6">5.4.99.1</ecNumber>
    </recommendedName>
    <alternativeName>
        <fullName evidence="6">Glutamate mutase S chain</fullName>
    </alternativeName>
    <alternativeName>
        <fullName evidence="6">Glutamate mutase small subunit</fullName>
    </alternativeName>
    <alternativeName>
        <fullName evidence="6">Methylaspartate mutase</fullName>
    </alternativeName>
</protein>
<evidence type="ECO:0000313" key="9">
    <source>
        <dbReference type="Proteomes" id="UP000184010"/>
    </source>
</evidence>
<feature type="binding site" description="axial binding residue" evidence="6">
    <location>
        <position position="16"/>
    </location>
    <ligand>
        <name>adenosylcob(III)alamin</name>
        <dbReference type="ChEBI" id="CHEBI:18408"/>
    </ligand>
    <ligandPart>
        <name>Co</name>
        <dbReference type="ChEBI" id="CHEBI:27638"/>
    </ligandPart>
</feature>
<dbReference type="GO" id="GO:0031419">
    <property type="term" value="F:cobalamin binding"/>
    <property type="evidence" value="ECO:0007669"/>
    <property type="project" value="UniProtKB-KW"/>
</dbReference>
<dbReference type="EC" id="5.4.99.1" evidence="6"/>
<dbReference type="GO" id="GO:0046872">
    <property type="term" value="F:metal ion binding"/>
    <property type="evidence" value="ECO:0007669"/>
    <property type="project" value="UniProtKB-KW"/>
</dbReference>
<reference evidence="9" key="1">
    <citation type="submission" date="2016-12" db="EMBL/GenBank/DDBJ databases">
        <authorList>
            <person name="Varghese N."/>
            <person name="Submissions S."/>
        </authorList>
    </citation>
    <scope>NUCLEOTIDE SEQUENCE [LARGE SCALE GENOMIC DNA]</scope>
    <source>
        <strain evidence="9">DSM 11544</strain>
    </source>
</reference>
<dbReference type="EMBL" id="FRDN01000022">
    <property type="protein sequence ID" value="SHN88060.1"/>
    <property type="molecule type" value="Genomic_DNA"/>
</dbReference>
<dbReference type="GO" id="GO:0019553">
    <property type="term" value="P:L-glutamate catabolic process via L-citramalate"/>
    <property type="evidence" value="ECO:0007669"/>
    <property type="project" value="UniProtKB-UniRule"/>
</dbReference>
<dbReference type="SUPFAM" id="SSF52242">
    <property type="entry name" value="Cobalamin (vitamin B12)-binding domain"/>
    <property type="match status" value="1"/>
</dbReference>
<feature type="domain" description="B12-binding" evidence="7">
    <location>
        <begin position="3"/>
        <end position="136"/>
    </location>
</feature>
<dbReference type="Pfam" id="PF02310">
    <property type="entry name" value="B12-binding"/>
    <property type="match status" value="1"/>
</dbReference>
<dbReference type="Proteomes" id="UP000184010">
    <property type="component" value="Unassembled WGS sequence"/>
</dbReference>
<proteinExistence type="inferred from homology"/>
<keyword evidence="5 6" id="KW-0170">Cobalt</keyword>
<dbReference type="NCBIfam" id="TIGR01501">
    <property type="entry name" value="MthylAspMutase"/>
    <property type="match status" value="1"/>
</dbReference>
<keyword evidence="4 6" id="KW-0413">Isomerase</keyword>
<dbReference type="GO" id="GO:0050097">
    <property type="term" value="F:methylaspartate mutase activity"/>
    <property type="evidence" value="ECO:0007669"/>
    <property type="project" value="UniProtKB-UniRule"/>
</dbReference>
<dbReference type="Gene3D" id="3.40.50.280">
    <property type="entry name" value="Cobalamin-binding domain"/>
    <property type="match status" value="1"/>
</dbReference>
<comment type="subunit">
    <text evidence="6">Heterotetramer composed of 2 epsilon subunits (GlmE) and 2 sigma subunits (GlmS). GlmE exists as a homodimer and GlmS as a monomer.</text>
</comment>
<keyword evidence="3 6" id="KW-0479">Metal-binding</keyword>
<dbReference type="UniPathway" id="UPA00561">
    <property type="reaction ID" value="UER00617"/>
</dbReference>
<dbReference type="InterPro" id="IPR006158">
    <property type="entry name" value="Cobalamin-bd"/>
</dbReference>
<dbReference type="STRING" id="1121395.SAMN02745215_05125"/>
<dbReference type="HAMAP" id="MF_00526">
    <property type="entry name" value="Me_Asp_mutase_S"/>
    <property type="match status" value="1"/>
</dbReference>
<comment type="function">
    <text evidence="6">Catalyzes the carbon skeleton rearrangement of L-glutamate to L-threo-3-methylaspartate ((2S,3S)-3-methylaspartate).</text>
</comment>
<dbReference type="AlphaFoldDB" id="A0A1M7UYR3"/>
<evidence type="ECO:0000256" key="1">
    <source>
        <dbReference type="ARBA" id="ARBA00001922"/>
    </source>
</evidence>
<keyword evidence="9" id="KW-1185">Reference proteome</keyword>
<feature type="binding site" evidence="6">
    <location>
        <begin position="61"/>
        <end position="63"/>
    </location>
    <ligand>
        <name>adenosylcob(III)alamin</name>
        <dbReference type="ChEBI" id="CHEBI:18408"/>
    </ligand>
</feature>
<dbReference type="PROSITE" id="PS51332">
    <property type="entry name" value="B12_BINDING"/>
    <property type="match status" value="1"/>
</dbReference>
<dbReference type="InterPro" id="IPR006394">
    <property type="entry name" value="GlmS"/>
</dbReference>
<accession>A0A1M7UYR3</accession>
<comment type="catalytic activity">
    <reaction evidence="6">
        <text>(2S,3S)-3-methyl-L-aspartate = L-glutamate</text>
        <dbReference type="Rhea" id="RHEA:12857"/>
        <dbReference type="ChEBI" id="CHEBI:29985"/>
        <dbReference type="ChEBI" id="CHEBI:58724"/>
        <dbReference type="EC" id="5.4.99.1"/>
    </reaction>
</comment>
<evidence type="ECO:0000256" key="5">
    <source>
        <dbReference type="ARBA" id="ARBA00023285"/>
    </source>
</evidence>
<dbReference type="InterPro" id="IPR006159">
    <property type="entry name" value="Acid_CoA_mut_C"/>
</dbReference>
<dbReference type="NCBIfam" id="NF002612">
    <property type="entry name" value="PRK02261.1"/>
    <property type="match status" value="1"/>
</dbReference>
<comment type="pathway">
    <text evidence="6">Amino-acid degradation; L-glutamate degradation via mesaconate pathway; acetate and pyruvate from L-glutamate: step 1/4.</text>
</comment>
<comment type="similarity">
    <text evidence="6">Belongs to the methylaspartate mutase GlmS subunit family.</text>
</comment>
<evidence type="ECO:0000313" key="8">
    <source>
        <dbReference type="EMBL" id="SHN88060.1"/>
    </source>
</evidence>
<gene>
    <name evidence="6" type="primary">glmS</name>
    <name evidence="8" type="ORF">SAMN02745215_05125</name>
</gene>
<dbReference type="RefSeq" id="WP_072775178.1">
    <property type="nucleotide sequence ID" value="NZ_FRDN01000022.1"/>
</dbReference>
<evidence type="ECO:0000256" key="2">
    <source>
        <dbReference type="ARBA" id="ARBA00022628"/>
    </source>
</evidence>
<dbReference type="CDD" id="cd02072">
    <property type="entry name" value="Glm_B12_BD"/>
    <property type="match status" value="1"/>
</dbReference>
<organism evidence="8 9">
    <name type="scientific">Desulfitobacterium chlororespirans DSM 11544</name>
    <dbReference type="NCBI Taxonomy" id="1121395"/>
    <lineage>
        <taxon>Bacteria</taxon>
        <taxon>Bacillati</taxon>
        <taxon>Bacillota</taxon>
        <taxon>Clostridia</taxon>
        <taxon>Eubacteriales</taxon>
        <taxon>Desulfitobacteriaceae</taxon>
        <taxon>Desulfitobacterium</taxon>
    </lineage>
</organism>
<evidence type="ECO:0000256" key="3">
    <source>
        <dbReference type="ARBA" id="ARBA00022723"/>
    </source>
</evidence>
<feature type="binding site" evidence="6">
    <location>
        <begin position="13"/>
        <end position="17"/>
    </location>
    <ligand>
        <name>adenosylcob(III)alamin</name>
        <dbReference type="ChEBI" id="CHEBI:18408"/>
    </ligand>
</feature>
<dbReference type="InterPro" id="IPR036724">
    <property type="entry name" value="Cobalamin-bd_sf"/>
</dbReference>
<evidence type="ECO:0000256" key="6">
    <source>
        <dbReference type="HAMAP-Rule" id="MF_00526"/>
    </source>
</evidence>
<evidence type="ECO:0000256" key="4">
    <source>
        <dbReference type="ARBA" id="ARBA00023235"/>
    </source>
</evidence>
<dbReference type="NCBIfam" id="TIGR00640">
    <property type="entry name" value="acid_CoA_mut_C"/>
    <property type="match status" value="1"/>
</dbReference>
<keyword evidence="2 6" id="KW-0846">Cobalamin</keyword>
<evidence type="ECO:0000259" key="7">
    <source>
        <dbReference type="PROSITE" id="PS51332"/>
    </source>
</evidence>